<keyword evidence="1" id="KW-1015">Disulfide bond</keyword>
<dbReference type="CDD" id="cd00041">
    <property type="entry name" value="CUB"/>
    <property type="match status" value="1"/>
</dbReference>
<evidence type="ECO:0000313" key="4">
    <source>
        <dbReference type="EMBL" id="CAD7405704.1"/>
    </source>
</evidence>
<dbReference type="InterPro" id="IPR053207">
    <property type="entry name" value="Non-NMDA_GluR_Accessory"/>
</dbReference>
<evidence type="ECO:0000256" key="2">
    <source>
        <dbReference type="PROSITE-ProRule" id="PRU00059"/>
    </source>
</evidence>
<dbReference type="SUPFAM" id="SSF49854">
    <property type="entry name" value="Spermadhesin, CUB domain"/>
    <property type="match status" value="1"/>
</dbReference>
<evidence type="ECO:0000259" key="3">
    <source>
        <dbReference type="PROSITE" id="PS01180"/>
    </source>
</evidence>
<dbReference type="GO" id="GO:0005886">
    <property type="term" value="C:plasma membrane"/>
    <property type="evidence" value="ECO:0007669"/>
    <property type="project" value="TreeGrafter"/>
</dbReference>
<name>A0A7R9D354_TIMCR</name>
<accession>A0A7R9D354</accession>
<evidence type="ECO:0000256" key="1">
    <source>
        <dbReference type="ARBA" id="ARBA00023157"/>
    </source>
</evidence>
<gene>
    <name evidence="4" type="ORF">TCEB3V08_LOCUS8113</name>
</gene>
<dbReference type="PANTHER" id="PTHR47537:SF3">
    <property type="entry name" value="CUB DOMAIN-CONTAINING PROTEIN"/>
    <property type="match status" value="1"/>
</dbReference>
<dbReference type="Pfam" id="PF00431">
    <property type="entry name" value="CUB"/>
    <property type="match status" value="1"/>
</dbReference>
<proteinExistence type="predicted"/>
<dbReference type="InterPro" id="IPR000859">
    <property type="entry name" value="CUB_dom"/>
</dbReference>
<dbReference type="InterPro" id="IPR035914">
    <property type="entry name" value="Sperma_CUB_dom_sf"/>
</dbReference>
<protein>
    <recommendedName>
        <fullName evidence="3">CUB domain-containing protein</fullName>
    </recommendedName>
</protein>
<dbReference type="PANTHER" id="PTHR47537">
    <property type="entry name" value="CUBILIN"/>
    <property type="match status" value="1"/>
</dbReference>
<dbReference type="PROSITE" id="PS01180">
    <property type="entry name" value="CUB"/>
    <property type="match status" value="1"/>
</dbReference>
<feature type="domain" description="CUB" evidence="3">
    <location>
        <begin position="220"/>
        <end position="320"/>
    </location>
</feature>
<dbReference type="Gene3D" id="2.60.120.290">
    <property type="entry name" value="Spermadhesin, CUB domain"/>
    <property type="match status" value="1"/>
</dbReference>
<reference evidence="4" key="1">
    <citation type="submission" date="2020-11" db="EMBL/GenBank/DDBJ databases">
        <authorList>
            <person name="Tran Van P."/>
        </authorList>
    </citation>
    <scope>NUCLEOTIDE SEQUENCE</scope>
</reference>
<dbReference type="AlphaFoldDB" id="A0A7R9D354"/>
<dbReference type="EMBL" id="OC319534">
    <property type="protein sequence ID" value="CAD7405704.1"/>
    <property type="molecule type" value="Genomic_DNA"/>
</dbReference>
<comment type="caution">
    <text evidence="2">Lacks conserved residue(s) required for the propagation of feature annotation.</text>
</comment>
<sequence>MTPRNRKGQVDLWTEEATGCRCSFNESRHDCACCVQDGGCQCGSSSPNRCSQCGLEQHCSNSKADKLSLISEAVMLSDAGIYQTRSSGHQYSTCAWRATVEPRGPELELCRRSRAVSVCYDVVVAEMLFCCSCEAGFIQLVDDRDPVPGRGYTQLCGSNERYAPPVVLFADRGPATLIFQVGEPTMRSQFLAYFSFTPNNSTQGGDLRVRGGHRVGNTVCDWLYQDYLCQEPGTCVLASPGYPGLYPPNRKCRYLVTSVSNRTQVRITFTALLFPQTRCATDYIALYQGSTPTSPLLSTVCSDRGTTVQYMGPNILLEFK</sequence>
<organism evidence="4">
    <name type="scientific">Timema cristinae</name>
    <name type="common">Walking stick</name>
    <dbReference type="NCBI Taxonomy" id="61476"/>
    <lineage>
        <taxon>Eukaryota</taxon>
        <taxon>Metazoa</taxon>
        <taxon>Ecdysozoa</taxon>
        <taxon>Arthropoda</taxon>
        <taxon>Hexapoda</taxon>
        <taxon>Insecta</taxon>
        <taxon>Pterygota</taxon>
        <taxon>Neoptera</taxon>
        <taxon>Polyneoptera</taxon>
        <taxon>Phasmatodea</taxon>
        <taxon>Timematodea</taxon>
        <taxon>Timematoidea</taxon>
        <taxon>Timematidae</taxon>
        <taxon>Timema</taxon>
    </lineage>
</organism>